<comment type="cofactor">
    <cofactor evidence="1">
        <name>Ca(2+)</name>
        <dbReference type="ChEBI" id="CHEBI:29108"/>
    </cofactor>
</comment>
<dbReference type="GO" id="GO:0005829">
    <property type="term" value="C:cytosol"/>
    <property type="evidence" value="ECO:0007669"/>
    <property type="project" value="TreeGrafter"/>
</dbReference>
<accession>A0A385YWU9</accession>
<gene>
    <name evidence="20" type="primary">tkt</name>
    <name evidence="20" type="ORF">D3880_01645</name>
</gene>
<dbReference type="Gene3D" id="3.40.50.920">
    <property type="match status" value="1"/>
</dbReference>
<comment type="cofactor">
    <cofactor evidence="18">
        <name>Mg(2+)</name>
        <dbReference type="ChEBI" id="CHEBI:18420"/>
    </cofactor>
    <cofactor evidence="18">
        <name>Ca(2+)</name>
        <dbReference type="ChEBI" id="CHEBI:29108"/>
    </cofactor>
    <cofactor evidence="18">
        <name>Mn(2+)</name>
        <dbReference type="ChEBI" id="CHEBI:29035"/>
    </cofactor>
    <cofactor evidence="18">
        <name>Co(2+)</name>
        <dbReference type="ChEBI" id="CHEBI:48828"/>
    </cofactor>
    <text evidence="18">Binds 1 Mg(2+) ion per subunit. Can also utilize other divalent metal cations, such as Ca(2+), Mn(2+) and Co(2+).</text>
</comment>
<feature type="binding site" evidence="16">
    <location>
        <position position="185"/>
    </location>
    <ligand>
        <name>Mg(2+)</name>
        <dbReference type="ChEBI" id="CHEBI:18420"/>
    </ligand>
</feature>
<dbReference type="EC" id="2.2.1.1" evidence="5 12"/>
<comment type="similarity">
    <text evidence="3 18">Belongs to the transketolase family.</text>
</comment>
<dbReference type="GO" id="GO:0009052">
    <property type="term" value="P:pentose-phosphate shunt, non-oxidative branch"/>
    <property type="evidence" value="ECO:0007669"/>
    <property type="project" value="UniProtKB-ARBA"/>
</dbReference>
<dbReference type="NCBIfam" id="TIGR00232">
    <property type="entry name" value="tktlase_bact"/>
    <property type="match status" value="1"/>
</dbReference>
<keyword evidence="8 18" id="KW-0106">Calcium</keyword>
<keyword evidence="21" id="KW-1185">Reference proteome</keyword>
<comment type="catalytic activity">
    <reaction evidence="11 18">
        <text>D-sedoheptulose 7-phosphate + D-glyceraldehyde 3-phosphate = aldehydo-D-ribose 5-phosphate + D-xylulose 5-phosphate</text>
        <dbReference type="Rhea" id="RHEA:10508"/>
        <dbReference type="ChEBI" id="CHEBI:57483"/>
        <dbReference type="ChEBI" id="CHEBI:57737"/>
        <dbReference type="ChEBI" id="CHEBI:58273"/>
        <dbReference type="ChEBI" id="CHEBI:59776"/>
        <dbReference type="EC" id="2.2.1.1"/>
    </reaction>
</comment>
<dbReference type="PROSITE" id="PS00801">
    <property type="entry name" value="TRANSKETOLASE_1"/>
    <property type="match status" value="1"/>
</dbReference>
<dbReference type="SUPFAM" id="SSF52518">
    <property type="entry name" value="Thiamin diphosphate-binding fold (THDP-binding)"/>
    <property type="match status" value="2"/>
</dbReference>
<comment type="subunit">
    <text evidence="4 18">Homodimer.</text>
</comment>
<evidence type="ECO:0000259" key="19">
    <source>
        <dbReference type="SMART" id="SM00861"/>
    </source>
</evidence>
<dbReference type="FunFam" id="3.40.50.970:FF:000004">
    <property type="entry name" value="Transketolase"/>
    <property type="match status" value="1"/>
</dbReference>
<evidence type="ECO:0000256" key="6">
    <source>
        <dbReference type="ARBA" id="ARBA00022679"/>
    </source>
</evidence>
<feature type="binding site" evidence="15">
    <location>
        <begin position="114"/>
        <end position="116"/>
    </location>
    <ligand>
        <name>thiamine diphosphate</name>
        <dbReference type="ChEBI" id="CHEBI:58937"/>
    </ligand>
</feature>
<dbReference type="InterPro" id="IPR009014">
    <property type="entry name" value="Transketo_C/PFOR_II"/>
</dbReference>
<feature type="binding site" evidence="14">
    <location>
        <position position="26"/>
    </location>
    <ligand>
        <name>substrate</name>
    </ligand>
</feature>
<feature type="active site" description="Proton donor" evidence="13">
    <location>
        <position position="412"/>
    </location>
</feature>
<feature type="binding site" evidence="15">
    <location>
        <position position="156"/>
    </location>
    <ligand>
        <name>thiamine diphosphate</name>
        <dbReference type="ChEBI" id="CHEBI:58937"/>
    </ligand>
</feature>
<dbReference type="SUPFAM" id="SSF52922">
    <property type="entry name" value="TK C-terminal domain-like"/>
    <property type="match status" value="1"/>
</dbReference>
<dbReference type="InterPro" id="IPR055152">
    <property type="entry name" value="Transketolase-like_C_2"/>
</dbReference>
<feature type="domain" description="Transketolase-like pyrimidine-binding" evidence="19">
    <location>
        <begin position="355"/>
        <end position="526"/>
    </location>
</feature>
<feature type="binding site" evidence="15">
    <location>
        <position position="185"/>
    </location>
    <ligand>
        <name>thiamine diphosphate</name>
        <dbReference type="ChEBI" id="CHEBI:58937"/>
    </ligand>
</feature>
<sequence length="666" mass="72028">MPSRRERANAIRALSMDAVQKANSGHPGAPMGMADIAEVLWRDYLQHNPNNPQWPNRDRFVLSNGHGSMLNYSLLHLTGYDVTIDDLKQFRQLGSRTPGHPEYGYTAGIETTTGPLGQGLANAVGFAIAEKVLAAQFNRAGHHIVDHNTYVFLGDGCMMEGISHEVCALAGTLGLGKLIAFYDDNGISIDGEVHGWFTDDTPKRFEAYGWQVIRNVDGHDADELKIAIDTARKSADQPTLICCKTVIGFGSPNKQGKEECHGAPLGADEIALTRAALGWSHGPFEVPADIYAEWDAKQAGVARESEWNQRFAAYQAAHPELAAEFQRRSKGELPADFAAKADAYIAEVAAKGETIASRKASQNALNAFGPLLPEFLGGSADLAGSNLTLWKGCKGVSADDASGNYLYYGVREFGMSAIMNGLALHGGFVPYGATFLVFMEYACNAVRLAALMKKRVLFVYTHDSIGLGEDGPTHQPVEQLASLRCTPNLDTWRPCDAVESAVAWKCAIERNDGPSALIFSRQNLPHQARDNAQLANIARGGYVLRDCAGEPELILIATGSEVGLATQAYDQLSEQGRKVRVVSMPSTNVFDAQDAGYKQAVLPLQVGARIAIEAAHTDFWYKYVGLEGRVIGMTSFGESAPAPALFEHFGFTVENILSTAEELLDA</sequence>
<dbReference type="SMART" id="SM00861">
    <property type="entry name" value="Transket_pyr"/>
    <property type="match status" value="1"/>
</dbReference>
<dbReference type="FunFam" id="3.40.50.920:FF:000003">
    <property type="entry name" value="Transketolase"/>
    <property type="match status" value="1"/>
</dbReference>
<protein>
    <recommendedName>
        <fullName evidence="5 12">Transketolase</fullName>
        <ecNumber evidence="5 12">2.2.1.1</ecNumber>
    </recommendedName>
</protein>
<dbReference type="Proteomes" id="UP000265560">
    <property type="component" value="Chromosome"/>
</dbReference>
<feature type="binding site" evidence="14">
    <location>
        <position position="462"/>
    </location>
    <ligand>
        <name>substrate</name>
    </ligand>
</feature>
<feature type="site" description="Important for catalytic activity" evidence="17">
    <location>
        <position position="261"/>
    </location>
</feature>
<comment type="function">
    <text evidence="18">Catalyzes the transfer of a two-carbon ketol group from a ketose donor to an aldose acceptor, via a covalent intermediate with the cofactor thiamine pyrophosphate.</text>
</comment>
<evidence type="ECO:0000256" key="16">
    <source>
        <dbReference type="PIRSR" id="PIRSR605478-4"/>
    </source>
</evidence>
<evidence type="ECO:0000256" key="17">
    <source>
        <dbReference type="PIRSR" id="PIRSR605478-5"/>
    </source>
</evidence>
<organism evidence="20 21">
    <name type="scientific">Pseudomonas cavernae</name>
    <dbReference type="NCBI Taxonomy" id="2320867"/>
    <lineage>
        <taxon>Bacteria</taxon>
        <taxon>Pseudomonadati</taxon>
        <taxon>Pseudomonadota</taxon>
        <taxon>Gammaproteobacteria</taxon>
        <taxon>Pseudomonadales</taxon>
        <taxon>Pseudomonadaceae</taxon>
        <taxon>Pseudomonas</taxon>
    </lineage>
</organism>
<dbReference type="InterPro" id="IPR020826">
    <property type="entry name" value="Transketolase_BS"/>
</dbReference>
<evidence type="ECO:0000256" key="3">
    <source>
        <dbReference type="ARBA" id="ARBA00007131"/>
    </source>
</evidence>
<dbReference type="PANTHER" id="PTHR43522">
    <property type="entry name" value="TRANSKETOLASE"/>
    <property type="match status" value="1"/>
</dbReference>
<evidence type="ECO:0000313" key="20">
    <source>
        <dbReference type="EMBL" id="AYC31166.1"/>
    </source>
</evidence>
<dbReference type="CDD" id="cd07033">
    <property type="entry name" value="TPP_PYR_DXS_TK_like"/>
    <property type="match status" value="1"/>
</dbReference>
<dbReference type="InterPro" id="IPR029061">
    <property type="entry name" value="THDP-binding"/>
</dbReference>
<dbReference type="GO" id="GO:0046872">
    <property type="term" value="F:metal ion binding"/>
    <property type="evidence" value="ECO:0007669"/>
    <property type="project" value="UniProtKB-KW"/>
</dbReference>
<dbReference type="RefSeq" id="WP_119891800.1">
    <property type="nucleotide sequence ID" value="NZ_CP032419.1"/>
</dbReference>
<dbReference type="FunFam" id="3.40.50.970:FF:000003">
    <property type="entry name" value="Transketolase"/>
    <property type="match status" value="1"/>
</dbReference>
<proteinExistence type="inferred from homology"/>
<dbReference type="CDD" id="cd02012">
    <property type="entry name" value="TPP_TK"/>
    <property type="match status" value="1"/>
</dbReference>
<feature type="binding site" evidence="14">
    <location>
        <position position="470"/>
    </location>
    <ligand>
        <name>substrate</name>
    </ligand>
</feature>
<comment type="cofactor">
    <cofactor evidence="15">
        <name>thiamine diphosphate</name>
        <dbReference type="ChEBI" id="CHEBI:58937"/>
    </cofactor>
    <text evidence="15">Binds 1 thiamine pyrophosphate per subunit. During the reaction, the substrate forms a covalent intermediate with the cofactor.</text>
</comment>
<evidence type="ECO:0000256" key="8">
    <source>
        <dbReference type="ARBA" id="ARBA00022837"/>
    </source>
</evidence>
<evidence type="ECO:0000256" key="10">
    <source>
        <dbReference type="ARBA" id="ARBA00023052"/>
    </source>
</evidence>
<feature type="binding site" evidence="14">
    <location>
        <position position="358"/>
    </location>
    <ligand>
        <name>substrate</name>
    </ligand>
</feature>
<dbReference type="InterPro" id="IPR005478">
    <property type="entry name" value="Transketolase_bac-like"/>
</dbReference>
<feature type="binding site" evidence="14">
    <location>
        <position position="385"/>
    </location>
    <ligand>
        <name>substrate</name>
    </ligand>
</feature>
<evidence type="ECO:0000256" key="9">
    <source>
        <dbReference type="ARBA" id="ARBA00022842"/>
    </source>
</evidence>
<feature type="binding site" evidence="14">
    <location>
        <position position="521"/>
    </location>
    <ligand>
        <name>substrate</name>
    </ligand>
</feature>
<dbReference type="InterPro" id="IPR005474">
    <property type="entry name" value="Transketolase_N"/>
</dbReference>
<feature type="site" description="Important for catalytic activity" evidence="17">
    <location>
        <position position="26"/>
    </location>
</feature>
<dbReference type="PROSITE" id="PS00802">
    <property type="entry name" value="TRANSKETOLASE_2"/>
    <property type="match status" value="1"/>
</dbReference>
<evidence type="ECO:0000256" key="2">
    <source>
        <dbReference type="ARBA" id="ARBA00001941"/>
    </source>
</evidence>
<comment type="cofactor">
    <cofactor evidence="16">
        <name>Mg(2+)</name>
        <dbReference type="ChEBI" id="CHEBI:18420"/>
    </cofactor>
    <text evidence="16">Binds 1 Mg(2+) ion per subunit. Can also utilize other divalent metal cations, such as Ca(2+), Mn(2+) and Co(2+).</text>
</comment>
<dbReference type="KEGG" id="pcav:D3880_01645"/>
<keyword evidence="10 15" id="KW-0786">Thiamine pyrophosphate</keyword>
<dbReference type="Pfam" id="PF00456">
    <property type="entry name" value="Transketolase_N"/>
    <property type="match status" value="1"/>
</dbReference>
<keyword evidence="6 18" id="KW-0808">Transferase</keyword>
<evidence type="ECO:0000256" key="1">
    <source>
        <dbReference type="ARBA" id="ARBA00001913"/>
    </source>
</evidence>
<keyword evidence="7 16" id="KW-0479">Metal-binding</keyword>
<dbReference type="InterPro" id="IPR049557">
    <property type="entry name" value="Transketolase_CS"/>
</dbReference>
<feature type="binding site" evidence="14">
    <location>
        <position position="261"/>
    </location>
    <ligand>
        <name>substrate</name>
    </ligand>
</feature>
<feature type="binding site" evidence="15">
    <location>
        <position position="438"/>
    </location>
    <ligand>
        <name>thiamine diphosphate</name>
        <dbReference type="ChEBI" id="CHEBI:58937"/>
    </ligand>
</feature>
<evidence type="ECO:0000256" key="15">
    <source>
        <dbReference type="PIRSR" id="PIRSR605478-3"/>
    </source>
</evidence>
<evidence type="ECO:0000256" key="4">
    <source>
        <dbReference type="ARBA" id="ARBA00011738"/>
    </source>
</evidence>
<dbReference type="EMBL" id="CP032419">
    <property type="protein sequence ID" value="AYC31166.1"/>
    <property type="molecule type" value="Genomic_DNA"/>
</dbReference>
<comment type="cofactor">
    <cofactor evidence="2">
        <name>Co(2+)</name>
        <dbReference type="ChEBI" id="CHEBI:48828"/>
    </cofactor>
</comment>
<feature type="binding site" evidence="16">
    <location>
        <position position="187"/>
    </location>
    <ligand>
        <name>Mg(2+)</name>
        <dbReference type="ChEBI" id="CHEBI:18420"/>
    </ligand>
</feature>
<evidence type="ECO:0000256" key="5">
    <source>
        <dbReference type="ARBA" id="ARBA00013152"/>
    </source>
</evidence>
<dbReference type="OrthoDB" id="8732661at2"/>
<evidence type="ECO:0000256" key="7">
    <source>
        <dbReference type="ARBA" id="ARBA00022723"/>
    </source>
</evidence>
<feature type="binding site" evidence="16">
    <location>
        <position position="155"/>
    </location>
    <ligand>
        <name>Mg(2+)</name>
        <dbReference type="ChEBI" id="CHEBI:18420"/>
    </ligand>
</feature>
<dbReference type="PANTHER" id="PTHR43522:SF2">
    <property type="entry name" value="TRANSKETOLASE 1-RELATED"/>
    <property type="match status" value="1"/>
</dbReference>
<evidence type="ECO:0000313" key="21">
    <source>
        <dbReference type="Proteomes" id="UP000265560"/>
    </source>
</evidence>
<feature type="binding site" evidence="15">
    <location>
        <position position="261"/>
    </location>
    <ligand>
        <name>thiamine diphosphate</name>
        <dbReference type="ChEBI" id="CHEBI:58937"/>
    </ligand>
</feature>
<dbReference type="Pfam" id="PF02779">
    <property type="entry name" value="Transket_pyr"/>
    <property type="match status" value="1"/>
</dbReference>
<dbReference type="InterPro" id="IPR005475">
    <property type="entry name" value="Transketolase-like_Pyr-bd"/>
</dbReference>
<evidence type="ECO:0000256" key="13">
    <source>
        <dbReference type="PIRSR" id="PIRSR605478-1"/>
    </source>
</evidence>
<evidence type="ECO:0000256" key="14">
    <source>
        <dbReference type="PIRSR" id="PIRSR605478-2"/>
    </source>
</evidence>
<evidence type="ECO:0000256" key="11">
    <source>
        <dbReference type="ARBA" id="ARBA00049473"/>
    </source>
</evidence>
<evidence type="ECO:0000256" key="12">
    <source>
        <dbReference type="NCBIfam" id="TIGR00232"/>
    </source>
</evidence>
<reference evidence="21" key="1">
    <citation type="submission" date="2018-09" db="EMBL/GenBank/DDBJ databases">
        <authorList>
            <person name="Zhu H."/>
        </authorList>
    </citation>
    <scope>NUCLEOTIDE SEQUENCE [LARGE SCALE GENOMIC DNA]</scope>
    <source>
        <strain evidence="21">K2W31S-8</strain>
    </source>
</reference>
<keyword evidence="9 16" id="KW-0460">Magnesium</keyword>
<dbReference type="Gene3D" id="3.40.50.970">
    <property type="match status" value="2"/>
</dbReference>
<name>A0A385YWU9_9PSED</name>
<feature type="binding site" evidence="15">
    <location>
        <position position="66"/>
    </location>
    <ligand>
        <name>thiamine diphosphate</name>
        <dbReference type="ChEBI" id="CHEBI:58937"/>
    </ligand>
</feature>
<dbReference type="InterPro" id="IPR033247">
    <property type="entry name" value="Transketolase_fam"/>
</dbReference>
<dbReference type="AlphaFoldDB" id="A0A385YWU9"/>
<feature type="binding site" evidence="14">
    <location>
        <position position="474"/>
    </location>
    <ligand>
        <name>substrate</name>
    </ligand>
</feature>
<evidence type="ECO:0000256" key="18">
    <source>
        <dbReference type="RuleBase" id="RU004996"/>
    </source>
</evidence>
<dbReference type="Pfam" id="PF22613">
    <property type="entry name" value="Transketolase_C_1"/>
    <property type="match status" value="1"/>
</dbReference>
<dbReference type="GO" id="GO:0004802">
    <property type="term" value="F:transketolase activity"/>
    <property type="evidence" value="ECO:0007669"/>
    <property type="project" value="UniProtKB-UniRule"/>
</dbReference>